<proteinExistence type="predicted"/>
<gene>
    <name evidence="1" type="ORF">ACFOPQ_15765</name>
</gene>
<keyword evidence="1" id="KW-0547">Nucleotide-binding</keyword>
<dbReference type="Proteomes" id="UP001595748">
    <property type="component" value="Unassembled WGS sequence"/>
</dbReference>
<evidence type="ECO:0000313" key="1">
    <source>
        <dbReference type="EMBL" id="MFC3862221.1"/>
    </source>
</evidence>
<dbReference type="Gene3D" id="3.30.565.10">
    <property type="entry name" value="Histidine kinase-like ATPase, C-terminal domain"/>
    <property type="match status" value="1"/>
</dbReference>
<reference evidence="2" key="1">
    <citation type="journal article" date="2019" name="Int. J. Syst. Evol. Microbiol.">
        <title>The Global Catalogue of Microorganisms (GCM) 10K type strain sequencing project: providing services to taxonomists for standard genome sequencing and annotation.</title>
        <authorList>
            <consortium name="The Broad Institute Genomics Platform"/>
            <consortium name="The Broad Institute Genome Sequencing Center for Infectious Disease"/>
            <person name="Wu L."/>
            <person name="Ma J."/>
        </authorList>
    </citation>
    <scope>NUCLEOTIDE SEQUENCE [LARGE SCALE GENOMIC DNA]</scope>
    <source>
        <strain evidence="2">CCTCC AB 2013263</strain>
    </source>
</reference>
<dbReference type="EMBL" id="JBHRZF010000182">
    <property type="protein sequence ID" value="MFC3862221.1"/>
    <property type="molecule type" value="Genomic_DNA"/>
</dbReference>
<dbReference type="Pfam" id="PF13589">
    <property type="entry name" value="HATPase_c_3"/>
    <property type="match status" value="1"/>
</dbReference>
<dbReference type="GO" id="GO:0005524">
    <property type="term" value="F:ATP binding"/>
    <property type="evidence" value="ECO:0007669"/>
    <property type="project" value="UniProtKB-KW"/>
</dbReference>
<accession>A0ABV8AA70</accession>
<protein>
    <submittedName>
        <fullName evidence="1">ATP-binding protein</fullName>
    </submittedName>
</protein>
<keyword evidence="1" id="KW-0067">ATP-binding</keyword>
<dbReference type="RefSeq" id="WP_380079885.1">
    <property type="nucleotide sequence ID" value="NZ_JBHRZF010000182.1"/>
</dbReference>
<name>A0ABV8AA70_9DEIO</name>
<keyword evidence="2" id="KW-1185">Reference proteome</keyword>
<comment type="caution">
    <text evidence="1">The sequence shown here is derived from an EMBL/GenBank/DDBJ whole genome shotgun (WGS) entry which is preliminary data.</text>
</comment>
<dbReference type="InterPro" id="IPR036890">
    <property type="entry name" value="HATPase_C_sf"/>
</dbReference>
<organism evidence="1 2">
    <name type="scientific">Deinococcus antarcticus</name>
    <dbReference type="NCBI Taxonomy" id="1298767"/>
    <lineage>
        <taxon>Bacteria</taxon>
        <taxon>Thermotogati</taxon>
        <taxon>Deinococcota</taxon>
        <taxon>Deinococci</taxon>
        <taxon>Deinococcales</taxon>
        <taxon>Deinococcaceae</taxon>
        <taxon>Deinococcus</taxon>
    </lineage>
</organism>
<dbReference type="SUPFAM" id="SSF55874">
    <property type="entry name" value="ATPase domain of HSP90 chaperone/DNA topoisomerase II/histidine kinase"/>
    <property type="match status" value="1"/>
</dbReference>
<evidence type="ECO:0000313" key="2">
    <source>
        <dbReference type="Proteomes" id="UP001595748"/>
    </source>
</evidence>
<sequence>MSLREIEVTPNPAGTLQALAGGGYTTETAVADLIDNAISGGAATINIFLDVSGTGRLIIEDDGLGMATETLISAMKIAARHGQERASGDLGRFGTGMKAAALFLSTSGRFTVGSATLPENGTLAILDQNQMERSGRWVISLQDHVPMPRGSVITVDAPGLVTPLEEASIHLRSLSEHLRSTFATHLADRLVITLQGHPLLPWPLCSPDLPEISCLSSRVLDHGRVRVTAFILPTHQDEPVTEGPKGRREHAGFHVHRAGRALTLGGWQGFRLPGRQASIRDRVRVLIEIQPELDEEWQVNLSKSGCNIPVRLRPAVRRIVDEALIRAGRERNPTVKNRKNEGIWTKSRMIRRDHSLIRAVVASGGDEALIEQLLVCLEEER</sequence>